<feature type="domain" description="Putative type VI secretion system Rhs element associated Vgr" evidence="4">
    <location>
        <begin position="551"/>
        <end position="658"/>
    </location>
</feature>
<accession>A0A484R3W9</accession>
<proteinExistence type="inferred from homology"/>
<dbReference type="SUPFAM" id="SSF69255">
    <property type="entry name" value="gp5 N-terminal domain-like"/>
    <property type="match status" value="1"/>
</dbReference>
<feature type="compositionally biased region" description="Polar residues" evidence="2">
    <location>
        <begin position="1272"/>
        <end position="1283"/>
    </location>
</feature>
<name>A0A484R3W9_9ZZZZ</name>
<dbReference type="Gene3D" id="3.55.50.10">
    <property type="entry name" value="Baseplate protein-like domains"/>
    <property type="match status" value="1"/>
</dbReference>
<dbReference type="Gene3D" id="2.40.50.230">
    <property type="entry name" value="Gp5 N-terminal domain"/>
    <property type="match status" value="1"/>
</dbReference>
<dbReference type="SMR" id="A0A484R3W9"/>
<comment type="similarity">
    <text evidence="1">Belongs to the VgrG protein family.</text>
</comment>
<dbReference type="Gene3D" id="2.30.110.50">
    <property type="match status" value="1"/>
</dbReference>
<evidence type="ECO:0000259" key="4">
    <source>
        <dbReference type="Pfam" id="PF13296"/>
    </source>
</evidence>
<organism evidence="5">
    <name type="scientific">plant metagenome</name>
    <dbReference type="NCBI Taxonomy" id="1297885"/>
    <lineage>
        <taxon>unclassified sequences</taxon>
        <taxon>metagenomes</taxon>
        <taxon>organismal metagenomes</taxon>
    </lineage>
</organism>
<feature type="region of interest" description="Disordered" evidence="2">
    <location>
        <begin position="1254"/>
        <end position="1283"/>
    </location>
</feature>
<sequence length="2665" mass="258248">MNASPTAASGYSSLDTATFAQHERLVTLRTPLDAALRTPLTVARYTLHEGVDTLFSLRIDCLASSAQLDVASLLGKEITLSQRLADGGWRRWHAVVESVEARGSDGGVARYRIAAGPWLGALAWRRDSFVYQDKTAADVLAELFSDYPLSAHSFAHTGDLPTRPIRTQYRETDLAFVLRVLAEEGLSFRFDHDQADGDGDGRAARHTLVIFDAQTELPQAPGAAVRFHRSDATETEDAIGRFGVARRITANKVTRASWNDRALAAPAAQAQADIGELPELEDYEDTGYLRYADTGAAERDAQRGLRAHQARVVRYEGEGTARALAPGHRFTLSQHARYEGGDSGGNTGGKDGELRDLGDNHYVLLSITHEAANNLGKQIAEQLAIEGVEAGSYRNGFSAQPAAAAIAAPWRPRPQAPESMVALVMAASDAPISTGRDLRIKVQFPWQRGEKPVTGGLRHRSHGDDQGNAPGDDTSGTWLRVATWQAGPNWGGNHLPRHGTEVLVEFLDSDIDQPVVTAQLYNDADLPPWQAGVDTDTDHPGTLSGWHSKSLGDGGYNQWLLDDASEQLRVRMASSAGASQLGLGFLVAQRPEDTQRGAWRGTGFELRSDAWTVLRAGQGMLVSTTARALGESTAADTKEALVLLRGAQESAVRLHDSASQRQARGLAANASHDTLIESLDPQAKGRYPDAVSGQPARKPGDGAREGDAPVERIDGARMVLDSPETMNFATPATALLHAGENLHLTSQEDTLVSAAQTVAYASGQSATLYSHNVGVQVIAGGGPVSLHAHTDKLLGEAGQDITITSSTEGIEILAQQRITLQADGATVTLDGADIRFTGPAELSVKAASHSFIGPASDAASLPGLPQTNIDDPMIVTANIVHKAANTPIAALAGMAGLGGAGAGGGLAGGLGDLGGLAAQALPGGGALGSINGLTGTLAAAAQGAGGMLGKVASLGEMAGAGASGLASKALGALPGGIGQSLQGAYGVAQSATGLASSVTGALGGAGGLSSIGGIAQGASGLAASLGGALPGAGGLTSAVGGALQGAAGMAGAAAGAVQQTIGAAGQMASQAIGGVTGTLAQGAGSAVQGIGGMMPGAMPGAGAATAGIAQGVTQGVGQGLAGALGGGGAATGTGGMAGAGIAGGSALGGTGAGTVAVASTAGTGAVAGLGASGASVATGGGLPGATNTSAGLAGASPALGGQGGTPGAHTGGIAQPGAQAPAAYASQASVGAASVGTGNATGLPAGGQAMSPAGAATLPGGGASTAAGWQGGNPSASAPSGTTIATAGAQGVSAGAPQGAALQAGGAGSLGSHAAGAVSGQASSTAAASNWSGASAGGTTGSIAGASAGAVTAQGLRGASAGTGVTAANVPGMPAATFGAAGSSLPGSPGMGHATRLAGGASSASSGMHALASSPGNGLPQAGGATALSGNGLQGMTTGAAHANALSAPNLHGVPLDSGSAQALASHGTTSASPLHGAASQAHPSAPRHSTASAIASQANGLGGVPGASGLAGASALTAGASAGAALAGGMGGAGGIGSLASNLSSLAGTAASLGALPGATTLAQAAEAASALAARFTSVPQAVLTGTQAGTAATVTTGISGALMHGAGIGSATAGGMGSIQGGIGTSQTAGIGPIGAAIGGQAGAHTSALPGHGAAGIGLGSADASIVNAGGLNGGAFDAAGTHTIGTHGLPAGIGAAGAQTTGGMQAGAVIGAGGVGTLGSAQAGAGQPGIGAAGATFSGMGAPGITPAGGAALPGAGMNVPGSPGTGLPGNGIAAGAGGVATGASGAGAISPASGAAYGASGSGTSLPTASSTPTGASGAGGAAAQAGTAYPGGATANGPATPNTASLPANSQAATGQAHAGAGTAAGGQSGATHGTGAGAGTGTGTGASSPAHAAQGTAAQPTNPTQTPGAPAGTAGAQGASAGQPGNAAPAAGAPNAPASGANPAGAASATSSGATSAAATGVTATNGAAPAGTAAAPAGTLAGATPTTTPGAAAGISATPATGVSVAASSGSSMSAAAILGGGGLGAIASSAMGGTGAGAGLAQTVSASVGQVASSAAQGLGGMANQALGKVGFATFSTADAQPSPGTQAAGAPPGGTLDQAIGGAVAGAVTGAISGGKHDKVLAWAAAGAVLLPLAGKALSSILGGANGQGGLGTPSDGDVIPRPTFPGDTASGSPGWPAATGAGAGGARASSSPSTYSGKSGSHLQYVNLKAREDRWNDGRALDSLDRQTSKPRIHVKFNKPGAHTFTIKVIPGKDNIQYSAREQGRRESYKDVSTAVRTYTTKADGTYIVDDITLPAAGLNTYTFEVRDSRNQLVMTETVETARRIYIQEVVLPGHRPGDPANDVSPALAEFKRLGIDVVQLPRVTGPTTGNINVDYEVGRQLLIGNASTSYLRSEGPAHEPYTIAVCHVQSLASKAGLNRVVTNAIAGPGQGGVQIPLLDPDGNPYNLWHGIDDEPWFINAEFTYVDERGRSRTVPFPLERLRPWFSDPTQPHECNLILARMNNFLPTVVSGTLTVQVYVITGVAAGVAYSGGNLIAVATYDPWERTATDYQLETLVHELGHAIGMTPSGPNWANDPNAWEDFDESKLDRIPNFYSEAGNHCHYGQPKMAEKQYVYHTGDCVMYGGDTTSIQFCPDCAKGVRKVDLSKGWLRFKL</sequence>
<evidence type="ECO:0000313" key="5">
    <source>
        <dbReference type="EMBL" id="VFR45158.1"/>
    </source>
</evidence>
<feature type="domain" description="Gp5/Type VI secretion system Vgr protein OB-fold" evidence="3">
    <location>
        <begin position="472"/>
        <end position="521"/>
    </location>
</feature>
<dbReference type="Pfam" id="PF05954">
    <property type="entry name" value="Phage_GPD"/>
    <property type="match status" value="1"/>
</dbReference>
<feature type="region of interest" description="Disordered" evidence="2">
    <location>
        <begin position="1798"/>
        <end position="1957"/>
    </location>
</feature>
<evidence type="ECO:0000313" key="6">
    <source>
        <dbReference type="EMBL" id="VFR77496.1"/>
    </source>
</evidence>
<dbReference type="EMBL" id="CAADID010000025">
    <property type="protein sequence ID" value="VFR77496.1"/>
    <property type="molecule type" value="Genomic_DNA"/>
</dbReference>
<dbReference type="InterPro" id="IPR017847">
    <property type="entry name" value="T6SS_RhsGE_Vgr_subset"/>
</dbReference>
<feature type="compositionally biased region" description="Low complexity" evidence="2">
    <location>
        <begin position="1387"/>
        <end position="1414"/>
    </location>
</feature>
<feature type="compositionally biased region" description="Low complexity" evidence="2">
    <location>
        <begin position="1254"/>
        <end position="1268"/>
    </location>
</feature>
<feature type="compositionally biased region" description="Low complexity" evidence="2">
    <location>
        <begin position="1798"/>
        <end position="1867"/>
    </location>
</feature>
<protein>
    <submittedName>
        <fullName evidence="5">Uncharacterized protein</fullName>
    </submittedName>
</protein>
<dbReference type="Pfam" id="PF04717">
    <property type="entry name" value="Phage_base_V"/>
    <property type="match status" value="1"/>
</dbReference>
<dbReference type="InterPro" id="IPR028244">
    <property type="entry name" value="T6SS_Rhs_Vgr_dom"/>
</dbReference>
<dbReference type="SUPFAM" id="SSF69279">
    <property type="entry name" value="Phage tail proteins"/>
    <property type="match status" value="2"/>
</dbReference>
<feature type="region of interest" description="Disordered" evidence="2">
    <location>
        <begin position="450"/>
        <end position="474"/>
    </location>
</feature>
<dbReference type="InterPro" id="IPR006533">
    <property type="entry name" value="T6SS_Vgr_RhsGE"/>
</dbReference>
<feature type="region of interest" description="Disordered" evidence="2">
    <location>
        <begin position="2161"/>
        <end position="2209"/>
    </location>
</feature>
<feature type="region of interest" description="Disordered" evidence="2">
    <location>
        <begin position="1387"/>
        <end position="1425"/>
    </location>
</feature>
<dbReference type="NCBIfam" id="TIGR03361">
    <property type="entry name" value="VI_Rhs_Vgr"/>
    <property type="match status" value="1"/>
</dbReference>
<dbReference type="NCBIfam" id="TIGR01646">
    <property type="entry name" value="vgr_GE"/>
    <property type="match status" value="1"/>
</dbReference>
<feature type="compositionally biased region" description="Polar residues" evidence="2">
    <location>
        <begin position="1459"/>
        <end position="1473"/>
    </location>
</feature>
<evidence type="ECO:0000256" key="2">
    <source>
        <dbReference type="SAM" id="MobiDB-lite"/>
    </source>
</evidence>
<feature type="compositionally biased region" description="Low complexity" evidence="2">
    <location>
        <begin position="2179"/>
        <end position="2209"/>
    </location>
</feature>
<feature type="compositionally biased region" description="Basic and acidic residues" evidence="2">
    <location>
        <begin position="698"/>
        <end position="709"/>
    </location>
</feature>
<feature type="compositionally biased region" description="Low complexity" evidence="2">
    <location>
        <begin position="1891"/>
        <end position="1957"/>
    </location>
</feature>
<reference evidence="5" key="1">
    <citation type="submission" date="2019-03" db="EMBL/GenBank/DDBJ databases">
        <authorList>
            <person name="Danneels B."/>
        </authorList>
    </citation>
    <scope>NUCLEOTIDE SEQUENCE</scope>
</reference>
<feature type="region of interest" description="Disordered" evidence="2">
    <location>
        <begin position="680"/>
        <end position="709"/>
    </location>
</feature>
<evidence type="ECO:0000256" key="1">
    <source>
        <dbReference type="ARBA" id="ARBA00005558"/>
    </source>
</evidence>
<feature type="region of interest" description="Disordered" evidence="2">
    <location>
        <begin position="1457"/>
        <end position="1493"/>
    </location>
</feature>
<feature type="compositionally biased region" description="Gly residues" evidence="2">
    <location>
        <begin position="1868"/>
        <end position="1890"/>
    </location>
</feature>
<gene>
    <name evidence="5" type="ORF">ANT2_0776</name>
    <name evidence="6" type="ORF">ANT3_0778</name>
</gene>
<evidence type="ECO:0000259" key="3">
    <source>
        <dbReference type="Pfam" id="PF04717"/>
    </source>
</evidence>
<dbReference type="InterPro" id="IPR006531">
    <property type="entry name" value="Gp5/Vgr_OB"/>
</dbReference>
<dbReference type="Gene3D" id="4.10.220.110">
    <property type="match status" value="1"/>
</dbReference>
<dbReference type="InterPro" id="IPR037026">
    <property type="entry name" value="Vgr_OB-fold_dom_sf"/>
</dbReference>
<dbReference type="Pfam" id="PF13296">
    <property type="entry name" value="T6SS_Vgr"/>
    <property type="match status" value="1"/>
</dbReference>
<dbReference type="EMBL" id="CAADIG010000018">
    <property type="protein sequence ID" value="VFR45158.1"/>
    <property type="molecule type" value="Genomic_DNA"/>
</dbReference>